<reference evidence="2 3" key="1">
    <citation type="submission" date="2018-06" db="EMBL/GenBank/DDBJ databases">
        <authorList>
            <consortium name="Pathogen Informatics"/>
            <person name="Doyle S."/>
        </authorList>
    </citation>
    <scope>NUCLEOTIDE SEQUENCE [LARGE SCALE GENOMIC DNA]</scope>
    <source>
        <strain evidence="2 3">NCTC11645</strain>
    </source>
</reference>
<evidence type="ECO:0000313" key="3">
    <source>
        <dbReference type="Proteomes" id="UP000254512"/>
    </source>
</evidence>
<accession>A0A377HM51</accession>
<dbReference type="InterPro" id="IPR010344">
    <property type="entry name" value="YbjH"/>
</dbReference>
<dbReference type="AlphaFoldDB" id="A0A377HM51"/>
<keyword evidence="1" id="KW-0732">Signal</keyword>
<organism evidence="2 3">
    <name type="scientific">Grimontia hollisae</name>
    <name type="common">Vibrio hollisae</name>
    <dbReference type="NCBI Taxonomy" id="673"/>
    <lineage>
        <taxon>Bacteria</taxon>
        <taxon>Pseudomonadati</taxon>
        <taxon>Pseudomonadota</taxon>
        <taxon>Gammaproteobacteria</taxon>
        <taxon>Vibrionales</taxon>
        <taxon>Vibrionaceae</taxon>
        <taxon>Grimontia</taxon>
    </lineage>
</organism>
<dbReference type="Proteomes" id="UP000254512">
    <property type="component" value="Unassembled WGS sequence"/>
</dbReference>
<keyword evidence="2" id="KW-0449">Lipoprotein</keyword>
<name>A0A377HM51_GRIHO</name>
<dbReference type="RefSeq" id="WP_115659688.1">
    <property type="nucleotide sequence ID" value="NZ_UGHD01000002.1"/>
</dbReference>
<proteinExistence type="predicted"/>
<feature type="signal peptide" evidence="1">
    <location>
        <begin position="1"/>
        <end position="23"/>
    </location>
</feature>
<dbReference type="Pfam" id="PF06082">
    <property type="entry name" value="YjbH"/>
    <property type="match status" value="1"/>
</dbReference>
<gene>
    <name evidence="2" type="ORF">NCTC11645_01706</name>
</gene>
<evidence type="ECO:0000256" key="1">
    <source>
        <dbReference type="SAM" id="SignalP"/>
    </source>
</evidence>
<sequence length="722" mass="80946">MRFIIVTWSSLSLAVIYILPALATPLDSATFVPTQSDFGGVGLMQMPTGRMAPEGEFSLGVTVNDDYRHYHTSLQLMPWLETTIRYTQVPDLLYSNDPNFSGDTEYTDKGIDVKVRLWEESYWLPETSIGIRDLGGTGLFDGEYIAASKHMGPLDFTLGVGWGYIGNRGNVYGNKENNRDCGRDTSYQETGGSIDYGRWFTGCLSLFGGIEYQTPWQPLTLKLEYEGNDYQSDVIVVRSDRQIQQDSPFNIGAVYHFGNWGDLRASFERGNTWTLGFTLKTNFNTLVQRWEDTPTPRYANAAQIPTEDIDWKRVADDLDTIAGYKNTQIYTDDTSVTVVGNQAKYRNRTIAHEKAAMILANTGTRAATYHLQEVQAHQAVVQHDIDAAHYRAVANQEYLGASVGDALTRVNPASARGLLQVDNSKRWSVSVNPSLQQSLGGSEGFYMFNVGLTAGTRYWLTNNLEIGGSVYVNVADSYDKFNYDVPPDGTDLKRVRTLVRQYISDNPVRISNLQLTAFDKLGDNFYVQAYGGYLETMFAGAGGEVLYRPLNSNWAFGLDINYVAQRDPDSEFGIFTKEVHDDPVTNRRYRVQTGTPTGHFTTYYRPEWTGFDDLLIKASVGQYLAEDKGVTLDISKQFDSGVIAGAYIAKTNLSAKQFGEGSFNKGFYLSIPFDIFTVKPSASRAFINWTPLSRDGGQMLGRKYNLYQMTDARYPRSEFTLQ</sequence>
<protein>
    <submittedName>
        <fullName evidence="2">Bacterial putative lipoprotein (DUF940)</fullName>
    </submittedName>
</protein>
<evidence type="ECO:0000313" key="2">
    <source>
        <dbReference type="EMBL" id="STO57320.1"/>
    </source>
</evidence>
<dbReference type="EMBL" id="UGHD01000002">
    <property type="protein sequence ID" value="STO57320.1"/>
    <property type="molecule type" value="Genomic_DNA"/>
</dbReference>
<feature type="chain" id="PRO_5016804772" evidence="1">
    <location>
        <begin position="24"/>
        <end position="722"/>
    </location>
</feature>